<keyword evidence="2" id="KW-0229">DNA integration</keyword>
<keyword evidence="7" id="KW-1185">Reference proteome</keyword>
<evidence type="ECO:0000256" key="1">
    <source>
        <dbReference type="ARBA" id="ARBA00008857"/>
    </source>
</evidence>
<name>M1PL78_DESSD</name>
<evidence type="ECO:0000313" key="6">
    <source>
        <dbReference type="EMBL" id="AGF77241.1"/>
    </source>
</evidence>
<dbReference type="InterPro" id="IPR050808">
    <property type="entry name" value="Phage_Integrase"/>
</dbReference>
<dbReference type="KEGG" id="dsf:UWK_00661"/>
<sequence>MRATITAKTLQSLQPKDKPYFIRSTNGFAVKINPKGSIKYIIETKLNCRTVRRTIGTYPAMPLKDAKEAGAKLLQEILIEPNQRKTSTSLRMLFDSYTSTLNLKETTLKDYQTVIPYYLSDWMNKKVTSISKSMVEKRFVTIRDKGWQGGIPTHSQANKVMRILSALMNYAMADDIIQQNPVDVLKQKRVDRSTIKRSSYLTAPEAREVTESLSDHPVELAIAMMLYTGLRKNEALSIRWENVTKDLITIKDTKNHREHLIPITERIQKILDRIPRSSSPFLFPSPVDKQKNIRDVRPTLKRIEKNTGINFKCHDLRRTFATRASEVGIDFLMIKRMLNHKVSDITAQYIQWNSKENLQKMKEALERVVY</sequence>
<dbReference type="GO" id="GO:0006310">
    <property type="term" value="P:DNA recombination"/>
    <property type="evidence" value="ECO:0007669"/>
    <property type="project" value="UniProtKB-KW"/>
</dbReference>
<dbReference type="InterPro" id="IPR010998">
    <property type="entry name" value="Integrase_recombinase_N"/>
</dbReference>
<comment type="similarity">
    <text evidence="1">Belongs to the 'phage' integrase family.</text>
</comment>
<evidence type="ECO:0000313" key="7">
    <source>
        <dbReference type="Proteomes" id="UP000011721"/>
    </source>
</evidence>
<gene>
    <name evidence="6" type="ordered locus">UWK_00661</name>
</gene>
<dbReference type="STRING" id="1167006.UWK_00661"/>
<dbReference type="Pfam" id="PF00589">
    <property type="entry name" value="Phage_integrase"/>
    <property type="match status" value="1"/>
</dbReference>
<dbReference type="InterPro" id="IPR038488">
    <property type="entry name" value="Integrase_DNA-bd_sf"/>
</dbReference>
<keyword evidence="4" id="KW-0233">DNA recombination</keyword>
<dbReference type="Gene3D" id="1.10.150.130">
    <property type="match status" value="1"/>
</dbReference>
<dbReference type="EMBL" id="CP003985">
    <property type="protein sequence ID" value="AGF77241.1"/>
    <property type="molecule type" value="Genomic_DNA"/>
</dbReference>
<dbReference type="GO" id="GO:0015074">
    <property type="term" value="P:DNA integration"/>
    <property type="evidence" value="ECO:0007669"/>
    <property type="project" value="UniProtKB-KW"/>
</dbReference>
<evidence type="ECO:0000256" key="4">
    <source>
        <dbReference type="ARBA" id="ARBA00023172"/>
    </source>
</evidence>
<reference evidence="7" key="1">
    <citation type="journal article" date="2013" name="Stand. Genomic Sci.">
        <title>Complete genome sequence of Desulfocapsa sulfexigens, a marine deltaproteobacterium specialized in disproportionating inorganic sulfur compounds.</title>
        <authorList>
            <person name="Finster K.W."/>
            <person name="Kjeldsen K.U."/>
            <person name="Kube M."/>
            <person name="Reinhardt R."/>
            <person name="Mussmann M."/>
            <person name="Amann R."/>
            <person name="Schreiber L."/>
        </authorList>
    </citation>
    <scope>NUCLEOTIDE SEQUENCE [LARGE SCALE GENOMIC DNA]</scope>
    <source>
        <strain evidence="7">DSM 10523 / SB164P1</strain>
    </source>
</reference>
<dbReference type="PROSITE" id="PS51898">
    <property type="entry name" value="TYR_RECOMBINASE"/>
    <property type="match status" value="1"/>
</dbReference>
<dbReference type="Proteomes" id="UP000011721">
    <property type="component" value="Chromosome"/>
</dbReference>
<dbReference type="Gene3D" id="1.10.443.10">
    <property type="entry name" value="Intergrase catalytic core"/>
    <property type="match status" value="1"/>
</dbReference>
<dbReference type="OrthoDB" id="5429327at2"/>
<evidence type="ECO:0000259" key="5">
    <source>
        <dbReference type="PROSITE" id="PS51898"/>
    </source>
</evidence>
<proteinExistence type="inferred from homology"/>
<dbReference type="HOGENOM" id="CLU_027562_17_7_7"/>
<keyword evidence="3" id="KW-0238">DNA-binding</keyword>
<dbReference type="InterPro" id="IPR002104">
    <property type="entry name" value="Integrase_catalytic"/>
</dbReference>
<dbReference type="AlphaFoldDB" id="M1PL78"/>
<protein>
    <submittedName>
        <fullName evidence="6">Site-specific recombinase XerD</fullName>
    </submittedName>
</protein>
<feature type="domain" description="Tyr recombinase" evidence="5">
    <location>
        <begin position="196"/>
        <end position="363"/>
    </location>
</feature>
<dbReference type="PANTHER" id="PTHR30629">
    <property type="entry name" value="PROPHAGE INTEGRASE"/>
    <property type="match status" value="1"/>
</dbReference>
<organism evidence="6 7">
    <name type="scientific">Desulfocapsa sulfexigens (strain DSM 10523 / SB164P1)</name>
    <dbReference type="NCBI Taxonomy" id="1167006"/>
    <lineage>
        <taxon>Bacteria</taxon>
        <taxon>Pseudomonadati</taxon>
        <taxon>Thermodesulfobacteriota</taxon>
        <taxon>Desulfobulbia</taxon>
        <taxon>Desulfobulbales</taxon>
        <taxon>Desulfocapsaceae</taxon>
        <taxon>Desulfocapsa</taxon>
    </lineage>
</organism>
<dbReference type="GO" id="GO:0003677">
    <property type="term" value="F:DNA binding"/>
    <property type="evidence" value="ECO:0007669"/>
    <property type="project" value="UniProtKB-KW"/>
</dbReference>
<dbReference type="InterPro" id="IPR011010">
    <property type="entry name" value="DNA_brk_join_enz"/>
</dbReference>
<accession>M1PL78</accession>
<dbReference type="SUPFAM" id="SSF56349">
    <property type="entry name" value="DNA breaking-rejoining enzymes"/>
    <property type="match status" value="1"/>
</dbReference>
<evidence type="ECO:0000256" key="2">
    <source>
        <dbReference type="ARBA" id="ARBA00022908"/>
    </source>
</evidence>
<dbReference type="eggNOG" id="COG0582">
    <property type="taxonomic scope" value="Bacteria"/>
</dbReference>
<evidence type="ECO:0000256" key="3">
    <source>
        <dbReference type="ARBA" id="ARBA00023125"/>
    </source>
</evidence>
<dbReference type="PANTHER" id="PTHR30629:SF2">
    <property type="entry name" value="PROPHAGE INTEGRASE INTS-RELATED"/>
    <property type="match status" value="1"/>
</dbReference>
<dbReference type="InterPro" id="IPR013762">
    <property type="entry name" value="Integrase-like_cat_sf"/>
</dbReference>
<dbReference type="Gene3D" id="3.30.160.390">
    <property type="entry name" value="Integrase, DNA-binding domain"/>
    <property type="match status" value="1"/>
</dbReference>
<dbReference type="PATRIC" id="fig|1167006.5.peg.757"/>